<protein>
    <recommendedName>
        <fullName evidence="1">SnoaL-like domain-containing protein</fullName>
    </recommendedName>
</protein>
<feature type="domain" description="SnoaL-like" evidence="1">
    <location>
        <begin position="7"/>
        <end position="114"/>
    </location>
</feature>
<dbReference type="Gene3D" id="3.10.450.50">
    <property type="match status" value="1"/>
</dbReference>
<sequence length="123" mass="13458">MTDLALVRHRIENLLATYAALADIVDADALSELLADATVVLGDAEPVSGREAIAALYRRNGIAGHHLISNLLVSSATTATARYMRWSLDNEPRLAALGTYHIEIDPASWRITRLALTRDWHAV</sequence>
<evidence type="ECO:0000313" key="2">
    <source>
        <dbReference type="EMBL" id="SUA28520.1"/>
    </source>
</evidence>
<evidence type="ECO:0000259" key="1">
    <source>
        <dbReference type="Pfam" id="PF13577"/>
    </source>
</evidence>
<dbReference type="Pfam" id="PF13577">
    <property type="entry name" value="SnoaL_4"/>
    <property type="match status" value="1"/>
</dbReference>
<dbReference type="RefSeq" id="WP_036390385.1">
    <property type="nucleotide sequence ID" value="NZ_CP081000.1"/>
</dbReference>
<dbReference type="AlphaFoldDB" id="A0A378W8S4"/>
<evidence type="ECO:0000313" key="3">
    <source>
        <dbReference type="Proteomes" id="UP000254945"/>
    </source>
</evidence>
<dbReference type="InterPro" id="IPR037401">
    <property type="entry name" value="SnoaL-like"/>
</dbReference>
<dbReference type="Proteomes" id="UP000254945">
    <property type="component" value="Unassembled WGS sequence"/>
</dbReference>
<gene>
    <name evidence="2" type="ORF">NCTC4524_04500</name>
</gene>
<name>A0A378W8S4_9MYCO</name>
<reference evidence="2 3" key="1">
    <citation type="submission" date="2018-06" db="EMBL/GenBank/DDBJ databases">
        <authorList>
            <consortium name="Pathogen Informatics"/>
            <person name="Doyle S."/>
        </authorList>
    </citation>
    <scope>NUCLEOTIDE SEQUENCE [LARGE SCALE GENOMIC DNA]</scope>
    <source>
        <strain evidence="2 3">NCTC4524</strain>
    </source>
</reference>
<dbReference type="InterPro" id="IPR032710">
    <property type="entry name" value="NTF2-like_dom_sf"/>
</dbReference>
<proteinExistence type="predicted"/>
<dbReference type="SUPFAM" id="SSF54427">
    <property type="entry name" value="NTF2-like"/>
    <property type="match status" value="1"/>
</dbReference>
<dbReference type="EMBL" id="UGQQ01000002">
    <property type="protein sequence ID" value="SUA28520.1"/>
    <property type="molecule type" value="Genomic_DNA"/>
</dbReference>
<accession>A0A378W8S4</accession>
<organism evidence="2 3">
    <name type="scientific">Mycolicibacterium senegalense</name>
    <dbReference type="NCBI Taxonomy" id="1796"/>
    <lineage>
        <taxon>Bacteria</taxon>
        <taxon>Bacillati</taxon>
        <taxon>Actinomycetota</taxon>
        <taxon>Actinomycetes</taxon>
        <taxon>Mycobacteriales</taxon>
        <taxon>Mycobacteriaceae</taxon>
        <taxon>Mycolicibacterium</taxon>
    </lineage>
</organism>